<name>A0A1T5EF12_9BACT</name>
<dbReference type="PROSITE" id="PS51273">
    <property type="entry name" value="GATASE_TYPE_1"/>
    <property type="match status" value="1"/>
</dbReference>
<dbReference type="InterPro" id="IPR011697">
    <property type="entry name" value="Peptidase_C26"/>
</dbReference>
<sequence length="634" mass="69929">MRKVILVFASLMFFSCIDKSVAQCSDLKHIKNLCDESYSVMSPNSEHSIPLIALSSSQYGDRGSSVSGTYVNAILKAGGLPVIIPLMTDAKTVRIILENVDGLIMTGGEDIRPHLYNEYPIEQIGAVDSIRDVYDLMLIQLASNRNMPILGICRGEQLMNVAFGGSLYQDIPTQHPSSVKHLQSAPKSSGTHSIDVLSSSLLSNIIGRDSQIVVNSFHHQSVKGLASGFKVGAYASDGIVESIETTDGRPMLAVQWHPEAMVDGGDTIMGKIFQYLITQAGYYRKARSIHQRILSVDTHCDTPLWFRRSNFNMGKRDTNQINIPKMKEGYLDAIFFAAFISQGNRDVESSEKAVSAVTNLINGIYKQVNMNTEVCGISRTAKEVQLLKEDGKKAIFIGIENGYGIGKDLKNLSLFKSMGVTYMTLCHTKNNDICDTSNRKIEKEWGGLSPFGIQVVKEMNRLGILIDISHASDSTFWDVIHTSKQPVVATHSATRTLCNHDRNLSDLQLKALADKGGVIQVCPFASYINVSKDKATFNQYIDHIEHAIKIAGIDHVGIGSDFDGGAGIARINGANDMINITIALLQRGYNEDDIEKIWGKNFFRVLDQVQAAYDSQRSNRIKSSKIQKANQLSY</sequence>
<gene>
    <name evidence="1" type="ORF">SAMN05660349_02939</name>
</gene>
<protein>
    <submittedName>
        <fullName evidence="1">Zn-dependent dipeptidase, dipeptidase homolog</fullName>
    </submittedName>
</protein>
<dbReference type="GO" id="GO:0006508">
    <property type="term" value="P:proteolysis"/>
    <property type="evidence" value="ECO:0007669"/>
    <property type="project" value="InterPro"/>
</dbReference>
<dbReference type="SUPFAM" id="SSF51556">
    <property type="entry name" value="Metallo-dependent hydrolases"/>
    <property type="match status" value="1"/>
</dbReference>
<dbReference type="Gene3D" id="3.20.20.140">
    <property type="entry name" value="Metal-dependent hydrolases"/>
    <property type="match status" value="1"/>
</dbReference>
<dbReference type="CDD" id="cd01745">
    <property type="entry name" value="GATase1_2"/>
    <property type="match status" value="1"/>
</dbReference>
<dbReference type="Pfam" id="PF07722">
    <property type="entry name" value="Peptidase_C26"/>
    <property type="match status" value="1"/>
</dbReference>
<dbReference type="PROSITE" id="PS51257">
    <property type="entry name" value="PROKAR_LIPOPROTEIN"/>
    <property type="match status" value="1"/>
</dbReference>
<evidence type="ECO:0000313" key="1">
    <source>
        <dbReference type="EMBL" id="SKB82486.1"/>
    </source>
</evidence>
<proteinExistence type="predicted"/>
<dbReference type="InterPro" id="IPR008257">
    <property type="entry name" value="Pept_M19"/>
</dbReference>
<dbReference type="Proteomes" id="UP000190852">
    <property type="component" value="Unassembled WGS sequence"/>
</dbReference>
<organism evidence="1 2">
    <name type="scientific">Parabacteroides chartae</name>
    <dbReference type="NCBI Taxonomy" id="1037355"/>
    <lineage>
        <taxon>Bacteria</taxon>
        <taxon>Pseudomonadati</taxon>
        <taxon>Bacteroidota</taxon>
        <taxon>Bacteroidia</taxon>
        <taxon>Bacteroidales</taxon>
        <taxon>Tannerellaceae</taxon>
        <taxon>Parabacteroides</taxon>
    </lineage>
</organism>
<dbReference type="PANTHER" id="PTHR10443:SF12">
    <property type="entry name" value="DIPEPTIDASE"/>
    <property type="match status" value="1"/>
</dbReference>
<reference evidence="2" key="1">
    <citation type="submission" date="2017-02" db="EMBL/GenBank/DDBJ databases">
        <authorList>
            <person name="Varghese N."/>
            <person name="Submissions S."/>
        </authorList>
    </citation>
    <scope>NUCLEOTIDE SEQUENCE [LARGE SCALE GENOMIC DNA]</scope>
    <source>
        <strain evidence="2">DSM 24967</strain>
    </source>
</reference>
<dbReference type="InterPro" id="IPR032466">
    <property type="entry name" value="Metal_Hydrolase"/>
</dbReference>
<evidence type="ECO:0000313" key="2">
    <source>
        <dbReference type="Proteomes" id="UP000190852"/>
    </source>
</evidence>
<dbReference type="AlphaFoldDB" id="A0A1T5EF12"/>
<dbReference type="Gene3D" id="3.40.50.880">
    <property type="match status" value="1"/>
</dbReference>
<dbReference type="CDD" id="cd01301">
    <property type="entry name" value="rDP_like"/>
    <property type="match status" value="1"/>
</dbReference>
<dbReference type="SUPFAM" id="SSF52317">
    <property type="entry name" value="Class I glutamine amidotransferase-like"/>
    <property type="match status" value="1"/>
</dbReference>
<accession>A0A1T5EF12</accession>
<dbReference type="PROSITE" id="PS51365">
    <property type="entry name" value="RENAL_DIPEPTIDASE_2"/>
    <property type="match status" value="1"/>
</dbReference>
<dbReference type="InterPro" id="IPR029062">
    <property type="entry name" value="Class_I_gatase-like"/>
</dbReference>
<dbReference type="RefSeq" id="WP_079684353.1">
    <property type="nucleotide sequence ID" value="NZ_FUYQ01000026.1"/>
</dbReference>
<dbReference type="PANTHER" id="PTHR10443">
    <property type="entry name" value="MICROSOMAL DIPEPTIDASE"/>
    <property type="match status" value="1"/>
</dbReference>
<dbReference type="GO" id="GO:0070573">
    <property type="term" value="F:metallodipeptidase activity"/>
    <property type="evidence" value="ECO:0007669"/>
    <property type="project" value="InterPro"/>
</dbReference>
<dbReference type="EMBL" id="FUYQ01000026">
    <property type="protein sequence ID" value="SKB82486.1"/>
    <property type="molecule type" value="Genomic_DNA"/>
</dbReference>
<keyword evidence="2" id="KW-1185">Reference proteome</keyword>
<dbReference type="Pfam" id="PF01244">
    <property type="entry name" value="Peptidase_M19"/>
    <property type="match status" value="1"/>
</dbReference>